<reference evidence="1" key="1">
    <citation type="journal article" date="2020" name="Stud. Mycol.">
        <title>101 Dothideomycetes genomes: a test case for predicting lifestyles and emergence of pathogens.</title>
        <authorList>
            <person name="Haridas S."/>
            <person name="Albert R."/>
            <person name="Binder M."/>
            <person name="Bloem J."/>
            <person name="Labutti K."/>
            <person name="Salamov A."/>
            <person name="Andreopoulos B."/>
            <person name="Baker S."/>
            <person name="Barry K."/>
            <person name="Bills G."/>
            <person name="Bluhm B."/>
            <person name="Cannon C."/>
            <person name="Castanera R."/>
            <person name="Culley D."/>
            <person name="Daum C."/>
            <person name="Ezra D."/>
            <person name="Gonzalez J."/>
            <person name="Henrissat B."/>
            <person name="Kuo A."/>
            <person name="Liang C."/>
            <person name="Lipzen A."/>
            <person name="Lutzoni F."/>
            <person name="Magnuson J."/>
            <person name="Mondo S."/>
            <person name="Nolan M."/>
            <person name="Ohm R."/>
            <person name="Pangilinan J."/>
            <person name="Park H.-J."/>
            <person name="Ramirez L."/>
            <person name="Alfaro M."/>
            <person name="Sun H."/>
            <person name="Tritt A."/>
            <person name="Yoshinaga Y."/>
            <person name="Zwiers L.-H."/>
            <person name="Turgeon B."/>
            <person name="Goodwin S."/>
            <person name="Spatafora J."/>
            <person name="Crous P."/>
            <person name="Grigoriev I."/>
        </authorList>
    </citation>
    <scope>NUCLEOTIDE SEQUENCE</scope>
    <source>
        <strain evidence="1">Tuck. ex Michener</strain>
    </source>
</reference>
<accession>A0A6A6HN78</accession>
<name>A0A6A6HN78_VIRVR</name>
<dbReference type="AlphaFoldDB" id="A0A6A6HN78"/>
<evidence type="ECO:0000313" key="2">
    <source>
        <dbReference type="Proteomes" id="UP000800092"/>
    </source>
</evidence>
<organism evidence="1 2">
    <name type="scientific">Viridothelium virens</name>
    <name type="common">Speckled blister lichen</name>
    <name type="synonym">Trypethelium virens</name>
    <dbReference type="NCBI Taxonomy" id="1048519"/>
    <lineage>
        <taxon>Eukaryota</taxon>
        <taxon>Fungi</taxon>
        <taxon>Dikarya</taxon>
        <taxon>Ascomycota</taxon>
        <taxon>Pezizomycotina</taxon>
        <taxon>Dothideomycetes</taxon>
        <taxon>Dothideomycetes incertae sedis</taxon>
        <taxon>Trypetheliales</taxon>
        <taxon>Trypetheliaceae</taxon>
        <taxon>Viridothelium</taxon>
    </lineage>
</organism>
<keyword evidence="2" id="KW-1185">Reference proteome</keyword>
<dbReference type="OrthoDB" id="5429716at2759"/>
<proteinExistence type="predicted"/>
<sequence>MTPWSDPLSTEFLPPPTRAILGPLTTTFSHPSSCTSLFQPLFGQFPVVEDESDDQHGTMALQGVKCSTSVLPPYLGESGYTTAFLKNDINCWPSVTLSVFTDEDALDLQGKGLYSPGLWCPSGYSMACSTLGGNATPTTIEGARNFTFLYSLLPEETAAGCCPSGFDCFMTSSWSTPYQYCLSMAFEGAMTTNQCLDLAGNPSISTTTFDAPLSWTATETWSETVSDTTIGSLDGWGATLNSTLMDLTPTQVPCFRSCTIATTELESFRLAPLDRPADQLALSEQNSEQNNERRNSYWGHYSHNTASISGLHHLRASPPKTAKIT</sequence>
<evidence type="ECO:0000313" key="1">
    <source>
        <dbReference type="EMBL" id="KAF2239497.1"/>
    </source>
</evidence>
<dbReference type="Proteomes" id="UP000800092">
    <property type="component" value="Unassembled WGS sequence"/>
</dbReference>
<gene>
    <name evidence="1" type="ORF">EV356DRAFT_513810</name>
</gene>
<dbReference type="EMBL" id="ML991772">
    <property type="protein sequence ID" value="KAF2239497.1"/>
    <property type="molecule type" value="Genomic_DNA"/>
</dbReference>
<protein>
    <submittedName>
        <fullName evidence="1">Uncharacterized protein</fullName>
    </submittedName>
</protein>